<name>R8BUM0_PHAM7</name>
<keyword evidence="2" id="KW-1185">Reference proteome</keyword>
<dbReference type="Proteomes" id="UP000014074">
    <property type="component" value="Unassembled WGS sequence"/>
</dbReference>
<evidence type="ECO:0000313" key="2">
    <source>
        <dbReference type="Proteomes" id="UP000014074"/>
    </source>
</evidence>
<gene>
    <name evidence="1" type="ORF">UCRPA7_1417</name>
</gene>
<dbReference type="AlphaFoldDB" id="R8BUM0"/>
<sequence length="122" mass="14270">MGFLDIPVEVREQILNEYLDGHTGEIPVNPTSSIDGREIKATGHIFYKKIQNPALPVLLVSKQLQAEMEGVLNRKRSQKANYALDIMERKASYRQWKLDTAEKRQRAGFRVVEEDKTRRWWE</sequence>
<dbReference type="KEGG" id="tmn:UCRPA7_1417"/>
<dbReference type="GeneID" id="19321563"/>
<organism evidence="1 2">
    <name type="scientific">Phaeoacremonium minimum (strain UCR-PA7)</name>
    <name type="common">Esca disease fungus</name>
    <name type="synonym">Togninia minima</name>
    <dbReference type="NCBI Taxonomy" id="1286976"/>
    <lineage>
        <taxon>Eukaryota</taxon>
        <taxon>Fungi</taxon>
        <taxon>Dikarya</taxon>
        <taxon>Ascomycota</taxon>
        <taxon>Pezizomycotina</taxon>
        <taxon>Sordariomycetes</taxon>
        <taxon>Sordariomycetidae</taxon>
        <taxon>Togniniales</taxon>
        <taxon>Togniniaceae</taxon>
        <taxon>Phaeoacremonium</taxon>
    </lineage>
</organism>
<reference evidence="2" key="1">
    <citation type="journal article" date="2013" name="Genome Announc.">
        <title>Draft genome sequence of the ascomycete Phaeoacremonium aleophilum strain UCR-PA7, a causal agent of the esca disease complex in grapevines.</title>
        <authorList>
            <person name="Blanco-Ulate B."/>
            <person name="Rolshausen P."/>
            <person name="Cantu D."/>
        </authorList>
    </citation>
    <scope>NUCLEOTIDE SEQUENCE [LARGE SCALE GENOMIC DNA]</scope>
    <source>
        <strain evidence="2">UCR-PA7</strain>
    </source>
</reference>
<dbReference type="EMBL" id="KB932874">
    <property type="protein sequence ID" value="EOO03071.1"/>
    <property type="molecule type" value="Genomic_DNA"/>
</dbReference>
<protein>
    <submittedName>
        <fullName evidence="1">Uncharacterized protein</fullName>
    </submittedName>
</protein>
<accession>R8BUM0</accession>
<dbReference type="HOGENOM" id="CLU_2028330_0_0_1"/>
<proteinExistence type="predicted"/>
<dbReference type="OrthoDB" id="2823490at2759"/>
<dbReference type="RefSeq" id="XP_007912190.1">
    <property type="nucleotide sequence ID" value="XM_007913999.1"/>
</dbReference>
<evidence type="ECO:0000313" key="1">
    <source>
        <dbReference type="EMBL" id="EOO03071.1"/>
    </source>
</evidence>